<sequence>MGLYHSVSLAYGFEIPADTDLDLIDQVIGDGPDLVKDSVGHHVIGDYDQMLLVTRFTTVAENTVVRLTADTLASVAELAAWDSALDDVAARLGCSDHPEPAWLVIHNYR</sequence>
<dbReference type="GeneID" id="95510242"/>
<dbReference type="Proteomes" id="UP000182375">
    <property type="component" value="Unassembled WGS sequence"/>
</dbReference>
<reference evidence="1 2" key="1">
    <citation type="submission" date="2016-10" db="EMBL/GenBank/DDBJ databases">
        <authorList>
            <person name="de Groot N.N."/>
        </authorList>
    </citation>
    <scope>NUCLEOTIDE SEQUENCE [LARGE SCALE GENOMIC DNA]</scope>
    <source>
        <strain evidence="1 2">DSM 40306</strain>
    </source>
</reference>
<protein>
    <submittedName>
        <fullName evidence="1">Uncharacterized protein</fullName>
    </submittedName>
</protein>
<name>A0A1H4P5W1_9ACTN</name>
<dbReference type="AlphaFoldDB" id="A0A1H4P5W1"/>
<gene>
    <name evidence="1" type="ORF">SAMN04490357_0996</name>
</gene>
<accession>A0A1H4P5W1</accession>
<dbReference type="STRING" id="67331.SAMN04490357_0996"/>
<organism evidence="1 2">
    <name type="scientific">Streptomyces misionensis</name>
    <dbReference type="NCBI Taxonomy" id="67331"/>
    <lineage>
        <taxon>Bacteria</taxon>
        <taxon>Bacillati</taxon>
        <taxon>Actinomycetota</taxon>
        <taxon>Actinomycetes</taxon>
        <taxon>Kitasatosporales</taxon>
        <taxon>Streptomycetaceae</taxon>
        <taxon>Streptomyces</taxon>
    </lineage>
</organism>
<evidence type="ECO:0000313" key="1">
    <source>
        <dbReference type="EMBL" id="SEC02694.1"/>
    </source>
</evidence>
<dbReference type="EMBL" id="FNTD01000004">
    <property type="protein sequence ID" value="SEC02694.1"/>
    <property type="molecule type" value="Genomic_DNA"/>
</dbReference>
<evidence type="ECO:0000313" key="2">
    <source>
        <dbReference type="Proteomes" id="UP000182375"/>
    </source>
</evidence>
<dbReference type="RefSeq" id="WP_074990912.1">
    <property type="nucleotide sequence ID" value="NZ_FNTD01000004.1"/>
</dbReference>
<proteinExistence type="predicted"/>